<dbReference type="SUPFAM" id="SSF52540">
    <property type="entry name" value="P-loop containing nucleoside triphosphate hydrolases"/>
    <property type="match status" value="1"/>
</dbReference>
<dbReference type="Proteomes" id="UP000432089">
    <property type="component" value="Unassembled WGS sequence"/>
</dbReference>
<dbReference type="GO" id="GO:0006754">
    <property type="term" value="P:ATP biosynthetic process"/>
    <property type="evidence" value="ECO:0007669"/>
    <property type="project" value="UniProtKB-KW"/>
</dbReference>
<comment type="catalytic activity">
    <reaction evidence="5">
        <text>[phosphate](n) + ATP = [phosphate](n+1) + ADP</text>
        <dbReference type="Rhea" id="RHEA:19573"/>
        <dbReference type="Rhea" id="RHEA-COMP:9859"/>
        <dbReference type="Rhea" id="RHEA-COMP:14280"/>
        <dbReference type="ChEBI" id="CHEBI:16838"/>
        <dbReference type="ChEBI" id="CHEBI:30616"/>
        <dbReference type="ChEBI" id="CHEBI:456216"/>
    </reaction>
    <physiologicalReaction direction="right-to-left" evidence="5">
        <dbReference type="Rhea" id="RHEA:19575"/>
    </physiologicalReaction>
</comment>
<accession>A0A7V7PRU2</accession>
<dbReference type="PANTHER" id="PTHR34383">
    <property type="entry name" value="POLYPHOSPHATE:AMP PHOSPHOTRANSFERASE-RELATED"/>
    <property type="match status" value="1"/>
</dbReference>
<evidence type="ECO:0000313" key="8">
    <source>
        <dbReference type="Proteomes" id="UP000432089"/>
    </source>
</evidence>
<evidence type="ECO:0000256" key="5">
    <source>
        <dbReference type="ARBA" id="ARBA00024500"/>
    </source>
</evidence>
<gene>
    <name evidence="7" type="ORF">F6X38_06255</name>
</gene>
<sequence>MTKHDKPERFSFADQDFDRKLPKDEDYDERLADLQRTLVAIEQAYLGSEHSAAIVFEGWDAAGKGGTIRRISAVLDPRGFKVWPIAAPTPEELKRHYLSRFWQRLPGKGEIAVFDRSWYGRVLVERVEGYAEKPAWKRAFGEIVEFEKTLVDSGTRVVKIFLAIDREEQLKRFAKRMDDPLKRWKLSADDFRNRDKWDLYIDAAEEMIAKTSTENAPWRVVASNHKKYSRVTAIQHIVDHLSAGIDLTPRPLPDAVREVAEKVIAEEGIEV</sequence>
<protein>
    <submittedName>
        <fullName evidence="7">Polyphosphate kinase</fullName>
    </submittedName>
</protein>
<evidence type="ECO:0000256" key="1">
    <source>
        <dbReference type="ARBA" id="ARBA00009924"/>
    </source>
</evidence>
<evidence type="ECO:0000259" key="6">
    <source>
        <dbReference type="Pfam" id="PF03976"/>
    </source>
</evidence>
<proteinExistence type="inferred from homology"/>
<dbReference type="PANTHER" id="PTHR34383:SF3">
    <property type="entry name" value="POLYPHOSPHATE:AMP PHOSPHOTRANSFERASE"/>
    <property type="match status" value="1"/>
</dbReference>
<reference evidence="7 8" key="1">
    <citation type="submission" date="2019-09" db="EMBL/GenBank/DDBJ databases">
        <title>YIM 132180 draft genome.</title>
        <authorList>
            <person name="Zhang K."/>
        </authorList>
    </citation>
    <scope>NUCLEOTIDE SEQUENCE [LARGE SCALE GENOMIC DNA]</scope>
    <source>
        <strain evidence="7 8">YIM 132180</strain>
    </source>
</reference>
<evidence type="ECO:0000256" key="3">
    <source>
        <dbReference type="ARBA" id="ARBA00022777"/>
    </source>
</evidence>
<comment type="similarity">
    <text evidence="1">Belongs to the polyphosphate kinase 2 (PPK2) family. Class I subfamily.</text>
</comment>
<dbReference type="RefSeq" id="WP_150968736.1">
    <property type="nucleotide sequence ID" value="NZ_VZDO01000003.1"/>
</dbReference>
<evidence type="ECO:0000256" key="4">
    <source>
        <dbReference type="ARBA" id="ARBA00023310"/>
    </source>
</evidence>
<dbReference type="Pfam" id="PF03976">
    <property type="entry name" value="PPK2"/>
    <property type="match status" value="1"/>
</dbReference>
<dbReference type="EMBL" id="VZDO01000003">
    <property type="protein sequence ID" value="KAB0681481.1"/>
    <property type="molecule type" value="Genomic_DNA"/>
</dbReference>
<evidence type="ECO:0000313" key="7">
    <source>
        <dbReference type="EMBL" id="KAB0681481.1"/>
    </source>
</evidence>
<dbReference type="Gene3D" id="3.40.50.300">
    <property type="entry name" value="P-loop containing nucleotide triphosphate hydrolases"/>
    <property type="match status" value="1"/>
</dbReference>
<name>A0A7V7PRU2_9HYPH</name>
<dbReference type="InterPro" id="IPR022488">
    <property type="entry name" value="PPK2-related"/>
</dbReference>
<keyword evidence="4" id="KW-0066">ATP synthesis</keyword>
<dbReference type="InterPro" id="IPR016898">
    <property type="entry name" value="Polyphosphate_phosphotransfera"/>
</dbReference>
<evidence type="ECO:0000256" key="2">
    <source>
        <dbReference type="ARBA" id="ARBA00022679"/>
    </source>
</evidence>
<dbReference type="GO" id="GO:0008976">
    <property type="term" value="F:polyphosphate kinase activity"/>
    <property type="evidence" value="ECO:0007669"/>
    <property type="project" value="InterPro"/>
</dbReference>
<keyword evidence="3 7" id="KW-0418">Kinase</keyword>
<dbReference type="InterPro" id="IPR027417">
    <property type="entry name" value="P-loop_NTPase"/>
</dbReference>
<dbReference type="AlphaFoldDB" id="A0A7V7PRU2"/>
<dbReference type="PIRSF" id="PIRSF028756">
    <property type="entry name" value="PPK2_prd"/>
    <property type="match status" value="1"/>
</dbReference>
<keyword evidence="2" id="KW-0808">Transferase</keyword>
<organism evidence="7 8">
    <name type="scientific">Plantimonas leprariae</name>
    <dbReference type="NCBI Taxonomy" id="2615207"/>
    <lineage>
        <taxon>Bacteria</taxon>
        <taxon>Pseudomonadati</taxon>
        <taxon>Pseudomonadota</taxon>
        <taxon>Alphaproteobacteria</taxon>
        <taxon>Hyphomicrobiales</taxon>
        <taxon>Aurantimonadaceae</taxon>
        <taxon>Plantimonas</taxon>
    </lineage>
</organism>
<keyword evidence="8" id="KW-1185">Reference proteome</keyword>
<comment type="caution">
    <text evidence="7">The sequence shown here is derived from an EMBL/GenBank/DDBJ whole genome shotgun (WGS) entry which is preliminary data.</text>
</comment>
<feature type="domain" description="Polyphosphate kinase-2-related" evidence="6">
    <location>
        <begin position="23"/>
        <end position="242"/>
    </location>
</feature>